<dbReference type="EMBL" id="SRPW01001300">
    <property type="protein sequence ID" value="KAG6003107.1"/>
    <property type="molecule type" value="Genomic_DNA"/>
</dbReference>
<dbReference type="AlphaFoldDB" id="A0A9P7SX91"/>
<name>A0A9P7SX91_9HYPO</name>
<evidence type="ECO:0000256" key="1">
    <source>
        <dbReference type="SAM" id="MobiDB-lite"/>
    </source>
</evidence>
<protein>
    <submittedName>
        <fullName evidence="2">Uncharacterized protein</fullName>
    </submittedName>
</protein>
<reference evidence="2" key="1">
    <citation type="journal article" date="2020" name="bioRxiv">
        <title>Whole genome comparisons of ergot fungi reveals the divergence and evolution of species within the genus Claviceps are the result of varying mechanisms driving genome evolution and host range expansion.</title>
        <authorList>
            <person name="Wyka S.A."/>
            <person name="Mondo S.J."/>
            <person name="Liu M."/>
            <person name="Dettman J."/>
            <person name="Nalam V."/>
            <person name="Broders K.D."/>
        </authorList>
    </citation>
    <scope>NUCLEOTIDE SEQUENCE</scope>
    <source>
        <strain evidence="2">CCC 602</strain>
    </source>
</reference>
<feature type="compositionally biased region" description="Pro residues" evidence="1">
    <location>
        <begin position="12"/>
        <end position="22"/>
    </location>
</feature>
<sequence length="237" mass="25253">MLLKRKRSEPQLSPPASVPSSPPGLRHGIISDTYPGRWGNESAATARGHAPGRTLKRHRDNRPPEEQVHRASCPFALVGPLQRTLSLLYSGQRHPSQDIPTSCSRGHDHDADQHEHEQGAENPTADHSSRQQSLHRFWRIRSAPAASSSGLRVQGPPVLSAPSACEDCGARIGGSDDVMAVDDVDSAGGRTACVACGKHVCFGCSVSNLGEQVRCLQCAGRRVGGGSCWASPGYVLC</sequence>
<accession>A0A9P7SX91</accession>
<dbReference type="Proteomes" id="UP000748025">
    <property type="component" value="Unassembled WGS sequence"/>
</dbReference>
<keyword evidence="3" id="KW-1185">Reference proteome</keyword>
<comment type="caution">
    <text evidence="2">The sequence shown here is derived from an EMBL/GenBank/DDBJ whole genome shotgun (WGS) entry which is preliminary data.</text>
</comment>
<proteinExistence type="predicted"/>
<organism evidence="2 3">
    <name type="scientific">Claviceps pusilla</name>
    <dbReference type="NCBI Taxonomy" id="123648"/>
    <lineage>
        <taxon>Eukaryota</taxon>
        <taxon>Fungi</taxon>
        <taxon>Dikarya</taxon>
        <taxon>Ascomycota</taxon>
        <taxon>Pezizomycotina</taxon>
        <taxon>Sordariomycetes</taxon>
        <taxon>Hypocreomycetidae</taxon>
        <taxon>Hypocreales</taxon>
        <taxon>Clavicipitaceae</taxon>
        <taxon>Claviceps</taxon>
    </lineage>
</organism>
<feature type="compositionally biased region" description="Basic and acidic residues" evidence="1">
    <location>
        <begin position="105"/>
        <end position="119"/>
    </location>
</feature>
<evidence type="ECO:0000313" key="2">
    <source>
        <dbReference type="EMBL" id="KAG6003107.1"/>
    </source>
</evidence>
<evidence type="ECO:0000313" key="3">
    <source>
        <dbReference type="Proteomes" id="UP000748025"/>
    </source>
</evidence>
<feature type="region of interest" description="Disordered" evidence="1">
    <location>
        <begin position="1"/>
        <end position="68"/>
    </location>
</feature>
<feature type="region of interest" description="Disordered" evidence="1">
    <location>
        <begin position="92"/>
        <end position="133"/>
    </location>
</feature>
<dbReference type="OrthoDB" id="5336357at2759"/>
<gene>
    <name evidence="2" type="ORF">E4U43_000968</name>
</gene>